<dbReference type="EMBL" id="VJMH01006415">
    <property type="protein sequence ID" value="KAF0689739.1"/>
    <property type="molecule type" value="Genomic_DNA"/>
</dbReference>
<reference evidence="1" key="2">
    <citation type="submission" date="2019-06" db="EMBL/GenBank/DDBJ databases">
        <title>Genomics analysis of Aphanomyces spp. identifies a new class of oomycete effector associated with host adaptation.</title>
        <authorList>
            <person name="Gaulin E."/>
        </authorList>
    </citation>
    <scope>NUCLEOTIDE SEQUENCE</scope>
    <source>
        <strain evidence="1">CBS 578.67</strain>
    </source>
</reference>
<keyword evidence="3" id="KW-1185">Reference proteome</keyword>
<protein>
    <submittedName>
        <fullName evidence="2">Aste57867_18850 protein</fullName>
    </submittedName>
</protein>
<evidence type="ECO:0000313" key="3">
    <source>
        <dbReference type="Proteomes" id="UP000332933"/>
    </source>
</evidence>
<dbReference type="Proteomes" id="UP000332933">
    <property type="component" value="Unassembled WGS sequence"/>
</dbReference>
<gene>
    <name evidence="2" type="primary">Aste57867_18850</name>
    <name evidence="1" type="ORF">As57867_018786</name>
    <name evidence="2" type="ORF">ASTE57867_18850</name>
</gene>
<name>A0A485LBS2_9STRA</name>
<sequence>MDVETCCACAFSHACDSVSQAVMGCRPHDSTSFPNCVSTATAQPPTPSMASSFDVSQLDWLDVQVTLEIDDLSIFQEQGMEVISSSCVALPLLHAHAMQQKAVVLSLEAISADDDTFPRAP</sequence>
<reference evidence="2 3" key="1">
    <citation type="submission" date="2019-03" db="EMBL/GenBank/DDBJ databases">
        <authorList>
            <person name="Gaulin E."/>
            <person name="Dumas B."/>
        </authorList>
    </citation>
    <scope>NUCLEOTIDE SEQUENCE [LARGE SCALE GENOMIC DNA]</scope>
    <source>
        <strain evidence="2">CBS 568.67</strain>
    </source>
</reference>
<evidence type="ECO:0000313" key="1">
    <source>
        <dbReference type="EMBL" id="KAF0689739.1"/>
    </source>
</evidence>
<dbReference type="AlphaFoldDB" id="A0A485LBS2"/>
<proteinExistence type="predicted"/>
<organism evidence="2 3">
    <name type="scientific">Aphanomyces stellatus</name>
    <dbReference type="NCBI Taxonomy" id="120398"/>
    <lineage>
        <taxon>Eukaryota</taxon>
        <taxon>Sar</taxon>
        <taxon>Stramenopiles</taxon>
        <taxon>Oomycota</taxon>
        <taxon>Saprolegniomycetes</taxon>
        <taxon>Saprolegniales</taxon>
        <taxon>Verrucalvaceae</taxon>
        <taxon>Aphanomyces</taxon>
    </lineage>
</organism>
<dbReference type="EMBL" id="CAADRA010006436">
    <property type="protein sequence ID" value="VFT95584.1"/>
    <property type="molecule type" value="Genomic_DNA"/>
</dbReference>
<evidence type="ECO:0000313" key="2">
    <source>
        <dbReference type="EMBL" id="VFT95584.1"/>
    </source>
</evidence>
<accession>A0A485LBS2</accession>